<sequence>MMYLSIPEINSIPHNLPQNDIIRKQTRDTPILLKQDFALMTAGLLTMTKNDPTCFFVARNRTAPPWLDATGNHLSEGPGSWYALFQHPGSIPDQSWSPVIGVFRAVLRRWTAG</sequence>
<evidence type="ECO:0000313" key="2">
    <source>
        <dbReference type="Proteomes" id="UP000827092"/>
    </source>
</evidence>
<keyword evidence="2" id="KW-1185">Reference proteome</keyword>
<dbReference type="AlphaFoldDB" id="A0AAV6VU70"/>
<comment type="caution">
    <text evidence="1">The sequence shown here is derived from an EMBL/GenBank/DDBJ whole genome shotgun (WGS) entry which is preliminary data.</text>
</comment>
<dbReference type="Proteomes" id="UP000827092">
    <property type="component" value="Unassembled WGS sequence"/>
</dbReference>
<organism evidence="1 2">
    <name type="scientific">Oedothorax gibbosus</name>
    <dbReference type="NCBI Taxonomy" id="931172"/>
    <lineage>
        <taxon>Eukaryota</taxon>
        <taxon>Metazoa</taxon>
        <taxon>Ecdysozoa</taxon>
        <taxon>Arthropoda</taxon>
        <taxon>Chelicerata</taxon>
        <taxon>Arachnida</taxon>
        <taxon>Araneae</taxon>
        <taxon>Araneomorphae</taxon>
        <taxon>Entelegynae</taxon>
        <taxon>Araneoidea</taxon>
        <taxon>Linyphiidae</taxon>
        <taxon>Erigoninae</taxon>
        <taxon>Oedothorax</taxon>
    </lineage>
</organism>
<reference evidence="1 2" key="1">
    <citation type="journal article" date="2022" name="Nat. Ecol. Evol.">
        <title>A masculinizing supergene underlies an exaggerated male reproductive morph in a spider.</title>
        <authorList>
            <person name="Hendrickx F."/>
            <person name="De Corte Z."/>
            <person name="Sonet G."/>
            <person name="Van Belleghem S.M."/>
            <person name="Kostlbacher S."/>
            <person name="Vangestel C."/>
        </authorList>
    </citation>
    <scope>NUCLEOTIDE SEQUENCE [LARGE SCALE GENOMIC DNA]</scope>
    <source>
        <strain evidence="1">W744_W776</strain>
    </source>
</reference>
<evidence type="ECO:0000313" key="1">
    <source>
        <dbReference type="EMBL" id="KAG8199843.1"/>
    </source>
</evidence>
<gene>
    <name evidence="1" type="ORF">JTE90_015841</name>
</gene>
<name>A0AAV6VU70_9ARAC</name>
<protein>
    <submittedName>
        <fullName evidence="1">Uncharacterized protein</fullName>
    </submittedName>
</protein>
<accession>A0AAV6VU70</accession>
<proteinExistence type="predicted"/>
<dbReference type="EMBL" id="JAFNEN010000023">
    <property type="protein sequence ID" value="KAG8199843.1"/>
    <property type="molecule type" value="Genomic_DNA"/>
</dbReference>